<dbReference type="InterPro" id="IPR002347">
    <property type="entry name" value="SDR_fam"/>
</dbReference>
<accession>A0AAX4JWB2</accession>
<protein>
    <recommendedName>
        <fullName evidence="5">Short-chain dehydrogenase</fullName>
    </recommendedName>
</protein>
<evidence type="ECO:0000313" key="3">
    <source>
        <dbReference type="EMBL" id="WWC89657.1"/>
    </source>
</evidence>
<dbReference type="PANTHER" id="PTHR43669">
    <property type="entry name" value="5-KETO-D-GLUCONATE 5-REDUCTASE"/>
    <property type="match status" value="1"/>
</dbReference>
<dbReference type="EMBL" id="CP144103">
    <property type="protein sequence ID" value="WWC89657.1"/>
    <property type="molecule type" value="Genomic_DNA"/>
</dbReference>
<reference evidence="3 4" key="1">
    <citation type="submission" date="2024-01" db="EMBL/GenBank/DDBJ databases">
        <title>Comparative genomics of Cryptococcus and Kwoniella reveals pathogenesis evolution and contrasting modes of karyotype evolution via chromosome fusion or intercentromeric recombination.</title>
        <authorList>
            <person name="Coelho M.A."/>
            <person name="David-Palma M."/>
            <person name="Shea T."/>
            <person name="Bowers K."/>
            <person name="McGinley-Smith S."/>
            <person name="Mohammad A.W."/>
            <person name="Gnirke A."/>
            <person name="Yurkov A.M."/>
            <person name="Nowrousian M."/>
            <person name="Sun S."/>
            <person name="Cuomo C.A."/>
            <person name="Heitman J."/>
        </authorList>
    </citation>
    <scope>NUCLEOTIDE SEQUENCE [LARGE SCALE GENOMIC DNA]</scope>
    <source>
        <strain evidence="3 4">CBS 6074</strain>
    </source>
</reference>
<evidence type="ECO:0000256" key="2">
    <source>
        <dbReference type="ARBA" id="ARBA00023002"/>
    </source>
</evidence>
<dbReference type="SUPFAM" id="SSF51735">
    <property type="entry name" value="NAD(P)-binding Rossmann-fold domains"/>
    <property type="match status" value="1"/>
</dbReference>
<organism evidence="3 4">
    <name type="scientific">Kwoniella dendrophila CBS 6074</name>
    <dbReference type="NCBI Taxonomy" id="1295534"/>
    <lineage>
        <taxon>Eukaryota</taxon>
        <taxon>Fungi</taxon>
        <taxon>Dikarya</taxon>
        <taxon>Basidiomycota</taxon>
        <taxon>Agaricomycotina</taxon>
        <taxon>Tremellomycetes</taxon>
        <taxon>Tremellales</taxon>
        <taxon>Cryptococcaceae</taxon>
        <taxon>Kwoniella</taxon>
    </lineage>
</organism>
<dbReference type="RefSeq" id="XP_066076420.1">
    <property type="nucleotide sequence ID" value="XM_066220323.1"/>
</dbReference>
<keyword evidence="2" id="KW-0560">Oxidoreductase</keyword>
<comment type="similarity">
    <text evidence="1">Belongs to the short-chain dehydrogenases/reductases (SDR) family.</text>
</comment>
<dbReference type="InterPro" id="IPR036291">
    <property type="entry name" value="NAD(P)-bd_dom_sf"/>
</dbReference>
<evidence type="ECO:0000313" key="4">
    <source>
        <dbReference type="Proteomes" id="UP001355207"/>
    </source>
</evidence>
<evidence type="ECO:0000256" key="1">
    <source>
        <dbReference type="ARBA" id="ARBA00006484"/>
    </source>
</evidence>
<dbReference type="GeneID" id="91095252"/>
<name>A0AAX4JWB2_9TREE</name>
<keyword evidence="4" id="KW-1185">Reference proteome</keyword>
<dbReference type="GO" id="GO:0016491">
    <property type="term" value="F:oxidoreductase activity"/>
    <property type="evidence" value="ECO:0007669"/>
    <property type="project" value="UniProtKB-KW"/>
</dbReference>
<sequence length="211" mass="22706">MSKIALILGTGANIGKATAVKFRNAGYKVATVSRTPDNTKSDNALHLTADFADPTSIEPIFDQVQAYWGNAPNVVIYNAAATVKTADRAIEASITDFTRSLNVNTVSPYTAAGIAQSRDNTVTFIYTGNALNTILAPSLTLLGVGKTASAKWITEAAKDEKLRPSKFYYADQRRLDGSPCYTGLNGEAHADLFLKLAEQKEQGEPIIIFRA</sequence>
<dbReference type="Gene3D" id="3.40.50.720">
    <property type="entry name" value="NAD(P)-binding Rossmann-like Domain"/>
    <property type="match status" value="1"/>
</dbReference>
<evidence type="ECO:0008006" key="5">
    <source>
        <dbReference type="Google" id="ProtNLM"/>
    </source>
</evidence>
<dbReference type="PANTHER" id="PTHR43669:SF4">
    <property type="entry name" value="SHORT-CHAIN DEHYDROGENASE"/>
    <property type="match status" value="1"/>
</dbReference>
<gene>
    <name evidence="3" type="ORF">L201_004582</name>
</gene>
<proteinExistence type="inferred from homology"/>
<dbReference type="AlphaFoldDB" id="A0AAX4JWB2"/>
<dbReference type="Proteomes" id="UP001355207">
    <property type="component" value="Chromosome 6"/>
</dbReference>
<dbReference type="Pfam" id="PF00106">
    <property type="entry name" value="adh_short"/>
    <property type="match status" value="1"/>
</dbReference>